<dbReference type="HOGENOM" id="CLU_2360929_0_0_1"/>
<reference evidence="1 2" key="1">
    <citation type="journal article" date="2013" name="Curr. Biol.">
        <title>Shared signatures of parasitism and phylogenomics unite Cryptomycota and microsporidia.</title>
        <authorList>
            <person name="James T.Y."/>
            <person name="Pelin A."/>
            <person name="Bonen L."/>
            <person name="Ahrendt S."/>
            <person name="Sain D."/>
            <person name="Corradi N."/>
            <person name="Stajich J.E."/>
        </authorList>
    </citation>
    <scope>NUCLEOTIDE SEQUENCE [LARGE SCALE GENOMIC DNA]</scope>
    <source>
        <strain evidence="1 2">CSF55</strain>
    </source>
</reference>
<name>A0A075B467_ROZAC</name>
<keyword evidence="2" id="KW-1185">Reference proteome</keyword>
<dbReference type="Proteomes" id="UP000030755">
    <property type="component" value="Unassembled WGS sequence"/>
</dbReference>
<evidence type="ECO:0000313" key="2">
    <source>
        <dbReference type="Proteomes" id="UP000030755"/>
    </source>
</evidence>
<dbReference type="AlphaFoldDB" id="A0A075B467"/>
<dbReference type="EMBL" id="KE560723">
    <property type="protein sequence ID" value="EPZ35915.1"/>
    <property type="molecule type" value="Genomic_DNA"/>
</dbReference>
<protein>
    <submittedName>
        <fullName evidence="1">Uncharacterized protein</fullName>
    </submittedName>
</protein>
<evidence type="ECO:0000313" key="1">
    <source>
        <dbReference type="EMBL" id="EPZ35915.1"/>
    </source>
</evidence>
<accession>A0A075B467</accession>
<proteinExistence type="predicted"/>
<gene>
    <name evidence="1" type="ORF">O9G_006080</name>
</gene>
<organism evidence="1 2">
    <name type="scientific">Rozella allomycis (strain CSF55)</name>
    <dbReference type="NCBI Taxonomy" id="988480"/>
    <lineage>
        <taxon>Eukaryota</taxon>
        <taxon>Fungi</taxon>
        <taxon>Fungi incertae sedis</taxon>
        <taxon>Cryptomycota</taxon>
        <taxon>Cryptomycota incertae sedis</taxon>
        <taxon>Rozella</taxon>
    </lineage>
</organism>
<sequence length="96" mass="10724">MIKPMKIPTKRYQYRKDEVYRDVKTGAPDEEDIVLDLLRIDLTEDVVEEENSLDGLFSIGKLIGNLVSSFIFGALSDSKGTLFAALLATADKALMR</sequence>